<reference evidence="2" key="2">
    <citation type="submission" date="2016-06" db="EMBL/GenBank/DDBJ databases">
        <authorList>
            <person name="Kjaerup R.B."/>
            <person name="Dalgaard T.S."/>
            <person name="Juul-Madsen H.R."/>
        </authorList>
    </citation>
    <scope>NUCLEOTIDE SEQUENCE [LARGE SCALE GENOMIC DNA]</scope>
    <source>
        <strain evidence="2">DSM 43817</strain>
    </source>
</reference>
<keyword evidence="3" id="KW-1185">Reference proteome</keyword>
<organism evidence="2 3">
    <name type="scientific">Micromonospora pallida</name>
    <dbReference type="NCBI Taxonomy" id="145854"/>
    <lineage>
        <taxon>Bacteria</taxon>
        <taxon>Bacillati</taxon>
        <taxon>Actinomycetota</taxon>
        <taxon>Actinomycetes</taxon>
        <taxon>Micromonosporales</taxon>
        <taxon>Micromonosporaceae</taxon>
        <taxon>Micromonospora</taxon>
    </lineage>
</organism>
<sequence>MTTIEAYGERLAEPGERCTCGRAAVKVFTGGPWGDTGYCGLPDGGQRGPCTFCGGPRHQGRCPVYKLRPDGS</sequence>
<dbReference type="Proteomes" id="UP000198959">
    <property type="component" value="Unassembled WGS sequence"/>
</dbReference>
<dbReference type="AlphaFoldDB" id="A0A1C6TNU2"/>
<evidence type="ECO:0000313" key="1">
    <source>
        <dbReference type="EMBL" id="SCL43126.1"/>
    </source>
</evidence>
<accession>A0A1C6TNU2</accession>
<evidence type="ECO:0000313" key="3">
    <source>
        <dbReference type="Proteomes" id="UP000198959"/>
    </source>
</evidence>
<proteinExistence type="predicted"/>
<dbReference type="EMBL" id="FMHW01000003">
    <property type="protein sequence ID" value="SCL43126.1"/>
    <property type="molecule type" value="Genomic_DNA"/>
</dbReference>
<protein>
    <submittedName>
        <fullName evidence="2">Uncharacterized protein</fullName>
    </submittedName>
</protein>
<reference evidence="3" key="1">
    <citation type="submission" date="2016-06" db="EMBL/GenBank/DDBJ databases">
        <authorList>
            <person name="Varghese N."/>
            <person name="Submissions Spin"/>
        </authorList>
    </citation>
    <scope>NUCLEOTIDE SEQUENCE [LARGE SCALE GENOMIC DNA]</scope>
    <source>
        <strain evidence="3">DSM 43817</strain>
    </source>
</reference>
<dbReference type="EMBL" id="FMHW01000003">
    <property type="protein sequence ID" value="SCL43225.1"/>
    <property type="molecule type" value="Genomic_DNA"/>
</dbReference>
<evidence type="ECO:0000313" key="2">
    <source>
        <dbReference type="EMBL" id="SCL43225.1"/>
    </source>
</evidence>
<gene>
    <name evidence="1" type="ORF">GA0074692_6723</name>
    <name evidence="2" type="ORF">GA0074692_6774</name>
</gene>
<name>A0A1C6TNU2_9ACTN</name>
<dbReference type="STRING" id="145854.GA0074692_6723"/>